<feature type="compositionally biased region" description="Low complexity" evidence="2">
    <location>
        <begin position="1131"/>
        <end position="1160"/>
    </location>
</feature>
<feature type="compositionally biased region" description="Pro residues" evidence="2">
    <location>
        <begin position="52"/>
        <end position="62"/>
    </location>
</feature>
<feature type="compositionally biased region" description="Low complexity" evidence="2">
    <location>
        <begin position="1375"/>
        <end position="1390"/>
    </location>
</feature>
<evidence type="ECO:0000256" key="1">
    <source>
        <dbReference type="SAM" id="Coils"/>
    </source>
</evidence>
<feature type="region of interest" description="Disordered" evidence="2">
    <location>
        <begin position="49"/>
        <end position="68"/>
    </location>
</feature>
<feature type="compositionally biased region" description="Low complexity" evidence="2">
    <location>
        <begin position="1574"/>
        <end position="1615"/>
    </location>
</feature>
<feature type="compositionally biased region" description="Pro residues" evidence="2">
    <location>
        <begin position="147"/>
        <end position="167"/>
    </location>
</feature>
<feature type="compositionally biased region" description="Low complexity" evidence="2">
    <location>
        <begin position="1041"/>
        <end position="1053"/>
    </location>
</feature>
<feature type="region of interest" description="Disordered" evidence="2">
    <location>
        <begin position="409"/>
        <end position="466"/>
    </location>
</feature>
<dbReference type="Proteomes" id="UP001219518">
    <property type="component" value="Unassembled WGS sequence"/>
</dbReference>
<organism evidence="3 4">
    <name type="scientific">Frankliniella fusca</name>
    <dbReference type="NCBI Taxonomy" id="407009"/>
    <lineage>
        <taxon>Eukaryota</taxon>
        <taxon>Metazoa</taxon>
        <taxon>Ecdysozoa</taxon>
        <taxon>Arthropoda</taxon>
        <taxon>Hexapoda</taxon>
        <taxon>Insecta</taxon>
        <taxon>Pterygota</taxon>
        <taxon>Neoptera</taxon>
        <taxon>Paraneoptera</taxon>
        <taxon>Thysanoptera</taxon>
        <taxon>Terebrantia</taxon>
        <taxon>Thripoidea</taxon>
        <taxon>Thripidae</taxon>
        <taxon>Frankliniella</taxon>
    </lineage>
</organism>
<feature type="compositionally biased region" description="Polar residues" evidence="2">
    <location>
        <begin position="1475"/>
        <end position="1492"/>
    </location>
</feature>
<feature type="compositionally biased region" description="Low complexity" evidence="2">
    <location>
        <begin position="678"/>
        <end position="690"/>
    </location>
</feature>
<reference evidence="3" key="2">
    <citation type="journal article" date="2023" name="BMC Genomics">
        <title>Pest status, molecular evolution, and epigenetic factors derived from the genome assembly of Frankliniella fusca, a thysanopteran phytovirus vector.</title>
        <authorList>
            <person name="Catto M.A."/>
            <person name="Labadie P.E."/>
            <person name="Jacobson A.L."/>
            <person name="Kennedy G.G."/>
            <person name="Srinivasan R."/>
            <person name="Hunt B.G."/>
        </authorList>
    </citation>
    <scope>NUCLEOTIDE SEQUENCE</scope>
    <source>
        <strain evidence="3">PL_HMW_Pooled</strain>
    </source>
</reference>
<feature type="compositionally biased region" description="Low complexity" evidence="2">
    <location>
        <begin position="1412"/>
        <end position="1447"/>
    </location>
</feature>
<comment type="caution">
    <text evidence="3">The sequence shown here is derived from an EMBL/GenBank/DDBJ whole genome shotgun (WGS) entry which is preliminary data.</text>
</comment>
<dbReference type="EMBL" id="JAHWGI010000292">
    <property type="protein sequence ID" value="KAK3912282.1"/>
    <property type="molecule type" value="Genomic_DNA"/>
</dbReference>
<feature type="compositionally biased region" description="Basic residues" evidence="2">
    <location>
        <begin position="999"/>
        <end position="1009"/>
    </location>
</feature>
<accession>A0AAE1H007</accession>
<feature type="compositionally biased region" description="Basic residues" evidence="2">
    <location>
        <begin position="414"/>
        <end position="436"/>
    </location>
</feature>
<feature type="region of interest" description="Disordered" evidence="2">
    <location>
        <begin position="710"/>
        <end position="739"/>
    </location>
</feature>
<feature type="region of interest" description="Disordered" evidence="2">
    <location>
        <begin position="931"/>
        <end position="1015"/>
    </location>
</feature>
<feature type="compositionally biased region" description="Low complexity" evidence="2">
    <location>
        <begin position="453"/>
        <end position="466"/>
    </location>
</feature>
<feature type="region of interest" description="Disordered" evidence="2">
    <location>
        <begin position="1176"/>
        <end position="1219"/>
    </location>
</feature>
<feature type="coiled-coil region" evidence="1">
    <location>
        <begin position="600"/>
        <end position="634"/>
    </location>
</feature>
<keyword evidence="4" id="KW-1185">Reference proteome</keyword>
<feature type="compositionally biased region" description="Pro residues" evidence="2">
    <location>
        <begin position="178"/>
        <end position="194"/>
    </location>
</feature>
<feature type="compositionally biased region" description="Basic and acidic residues" evidence="2">
    <location>
        <begin position="988"/>
        <end position="998"/>
    </location>
</feature>
<feature type="compositionally biased region" description="Polar residues" evidence="2">
    <location>
        <begin position="660"/>
        <end position="671"/>
    </location>
</feature>
<feature type="region of interest" description="Disordered" evidence="2">
    <location>
        <begin position="1362"/>
        <end position="1450"/>
    </location>
</feature>
<feature type="region of interest" description="Disordered" evidence="2">
    <location>
        <begin position="1041"/>
        <end position="1077"/>
    </location>
</feature>
<protein>
    <recommendedName>
        <fullName evidence="5">Mucin-5AC-like</fullName>
    </recommendedName>
</protein>
<reference evidence="3" key="1">
    <citation type="submission" date="2021-07" db="EMBL/GenBank/DDBJ databases">
        <authorList>
            <person name="Catto M.A."/>
            <person name="Jacobson A."/>
            <person name="Kennedy G."/>
            <person name="Labadie P."/>
            <person name="Hunt B.G."/>
            <person name="Srinivasan R."/>
        </authorList>
    </citation>
    <scope>NUCLEOTIDE SEQUENCE</scope>
    <source>
        <strain evidence="3">PL_HMW_Pooled</strain>
        <tissue evidence="3">Head</tissue>
    </source>
</reference>
<feature type="compositionally biased region" description="Low complexity" evidence="2">
    <location>
        <begin position="86"/>
        <end position="99"/>
    </location>
</feature>
<feature type="region of interest" description="Disordered" evidence="2">
    <location>
        <begin position="765"/>
        <end position="787"/>
    </location>
</feature>
<feature type="compositionally biased region" description="Gly residues" evidence="2">
    <location>
        <begin position="211"/>
        <end position="226"/>
    </location>
</feature>
<feature type="region of interest" description="Disordered" evidence="2">
    <location>
        <begin position="75"/>
        <end position="229"/>
    </location>
</feature>
<proteinExistence type="predicted"/>
<keyword evidence="1" id="KW-0175">Coiled coil</keyword>
<feature type="region of interest" description="Disordered" evidence="2">
    <location>
        <begin position="1475"/>
        <end position="1510"/>
    </location>
</feature>
<evidence type="ECO:0008006" key="5">
    <source>
        <dbReference type="Google" id="ProtNLM"/>
    </source>
</evidence>
<gene>
    <name evidence="3" type="ORF">KUF71_021852</name>
</gene>
<feature type="region of interest" description="Disordered" evidence="2">
    <location>
        <begin position="654"/>
        <end position="690"/>
    </location>
</feature>
<evidence type="ECO:0000313" key="3">
    <source>
        <dbReference type="EMBL" id="KAK3912282.1"/>
    </source>
</evidence>
<feature type="region of interest" description="Disordered" evidence="2">
    <location>
        <begin position="1565"/>
        <end position="1615"/>
    </location>
</feature>
<evidence type="ECO:0000256" key="2">
    <source>
        <dbReference type="SAM" id="MobiDB-lite"/>
    </source>
</evidence>
<feature type="region of interest" description="Disordered" evidence="2">
    <location>
        <begin position="563"/>
        <end position="592"/>
    </location>
</feature>
<sequence length="1615" mass="168679">MFMARLSVAYQDGAVALLTVLVLAVVVDAHNHNRHAARPARHVKRHLEEFLEPPPPPPPPGRGPAAASIGAAVVRSRRGNGPGPAPGNAVPGPAPAGTAPSPPPLSLGERIARWFYAGPNDGPGTAKQHGNKGGPLTNETPTMVGLSPPPPPPGASIPAQPQGPPPMTAEAAALSEQKPPPPQQLQPHPQPQHPPSQLDQHASGTEHHPQGYGGGGGGGGGGGYGGRPQNYPVLMPQSYMRTTDCNPCNNVPWVPMAREHGGGGGGGGPQDSYGPPAAGTGEAWGQASDAVPLAHAPIAFPALHKGPLPPIFPAEDFTHVAPDPPSQPSGLRDHLVPPTPEHDSVVFTINEEARVEPPPPQAQEQAGNELDGVGELKSAPDQVHQGTLQHHNVHLQQQHALAQHQVSHAVSHGQHGHRHHGFVHQHHGQHLVHQHHVPPPPNSLHQQPYSASAAKGAQQQHAPQHAGVELVQSVPIASYLASIEYPMTFIQSPLIEIPVKSVPFQAAPHGFVHSQTQADTQGQGQAVQQPYQVVAPTPLSSGAHQLHTVEHVETHAGALPLQGESAQAPQPPHAPRLADSAPESSAAVQHTHVHNLQPPCRHYAAALAAAQAQLQAHEAQAQRQASLLEHHEDAATANSQNSHAYAQEVAHFESHKVSAGGSTRPTASPNNYRHLEDSSSPSPVWSSSTAAPATSAWDTSAAATVTANGASGYSAPSAPSAPESAPSAPAAPSGKKKTKQIQIIVPYTIDKESGQVRLHSELMPAELSGTGAGPGSEADGTLSYTPPPELPPSALADLPSGLEALVQQTARKVPQGVTHLAANHQHHQHHQPQAQESVVVAELSPTPWQAQQQDKGAVSAADPFAGLQHILATDLRTLLRNEEDSVDRLRLQKNIDNWTAQEYSSLKAIRDTEGQEANPGVVTFNFTSTTASVGTSPSAPASPSSTHSKLIPSKKIPKEYLTTTPLSVSTTPATPSSTSPAPKSTASRKKEAAADTTKRPAKMHHVRKNVTRDDRRTKNGWTLVENLVVPGPTTTAVTATTSGTSTAAPSTSAFHRSTTPAPPTPDNHRPSDQTHAPWERLQVSISPLTREKVKLYPCASHPIPVPSNTHVLTSCFVSAFQVYVVTPLSTTAGEPATTTTDSPASARSSDTTASDAAATTKSVNINDLSPFRKWMDVPSTTPVPSTSSTQHTRARFSIRPTPGWPKPRPGPAGFRSTSAPALPTAERLAGVDTTTTTSAADKGVTKTSRATPRGFAVETISGHSKVFTATTSAWSKKKAVDSDTKKTTTAKPTTASVTGTAGTRTTRALKSDGDKAGDGDDVVDVVTAAPAANHNHHVDLSDIDAEASASVLHRHVAQLTPLGAAVPNPSPPSPFTTTTTEESVETPTTSADPAAGASGPEIVIVEGRRETSTVPSTTDATTTDGSTTLSTTEASTSTPSVTEATSSRTTRAIKTIGRRPDGSRYIMSEAEAKQFKQQNGLTAQRTKLQAVSTPKKYESPPPRPKPPKQAQAAVTDALFRRKPSRRPAHLIMTPDRGSYLWNFSEFSGTSHEDMAEDDMSAIKGAVVELKKESSPAPSTTPTTASVSSTTPFASTTSATGSSSSSSGSSTVVPGA</sequence>
<feature type="compositionally biased region" description="Low complexity" evidence="2">
    <location>
        <begin position="1177"/>
        <end position="1189"/>
    </location>
</feature>
<evidence type="ECO:0000313" key="4">
    <source>
        <dbReference type="Proteomes" id="UP001219518"/>
    </source>
</evidence>
<feature type="compositionally biased region" description="Low complexity" evidence="2">
    <location>
        <begin position="714"/>
        <end position="733"/>
    </location>
</feature>
<feature type="compositionally biased region" description="Low complexity" evidence="2">
    <location>
        <begin position="962"/>
        <end position="985"/>
    </location>
</feature>
<name>A0AAE1H007_9NEOP</name>
<feature type="compositionally biased region" description="Low complexity" evidence="2">
    <location>
        <begin position="931"/>
        <end position="948"/>
    </location>
</feature>
<feature type="region of interest" description="Disordered" evidence="2">
    <location>
        <begin position="1131"/>
        <end position="1161"/>
    </location>
</feature>